<dbReference type="SUPFAM" id="SSF54909">
    <property type="entry name" value="Dimeric alpha+beta barrel"/>
    <property type="match status" value="1"/>
</dbReference>
<dbReference type="InterPro" id="IPR036390">
    <property type="entry name" value="WH_DNA-bd_sf"/>
</dbReference>
<proteinExistence type="predicted"/>
<keyword evidence="3" id="KW-0804">Transcription</keyword>
<dbReference type="InterPro" id="IPR019885">
    <property type="entry name" value="Tscrpt_reg_HTH_AsnC-type_CS"/>
</dbReference>
<reference evidence="5 6" key="1">
    <citation type="submission" date="2018-06" db="EMBL/GenBank/DDBJ databases">
        <authorList>
            <consortium name="Pathogen Informatics"/>
            <person name="Doyle S."/>
        </authorList>
    </citation>
    <scope>NUCLEOTIDE SEQUENCE [LARGE SCALE GENOMIC DNA]</scope>
    <source>
        <strain evidence="5 6">NCTC12860</strain>
    </source>
</reference>
<dbReference type="Pfam" id="PF01037">
    <property type="entry name" value="AsnC_trans_reg"/>
    <property type="match status" value="1"/>
</dbReference>
<dbReference type="PROSITE" id="PS00519">
    <property type="entry name" value="HTH_ASNC_1"/>
    <property type="match status" value="1"/>
</dbReference>
<dbReference type="InterPro" id="IPR011008">
    <property type="entry name" value="Dimeric_a/b-barrel"/>
</dbReference>
<evidence type="ECO:0000256" key="2">
    <source>
        <dbReference type="ARBA" id="ARBA00023125"/>
    </source>
</evidence>
<dbReference type="InterPro" id="IPR011991">
    <property type="entry name" value="ArsR-like_HTH"/>
</dbReference>
<dbReference type="OMA" id="STTPCWK"/>
<dbReference type="EMBL" id="UFTD01000002">
    <property type="protein sequence ID" value="SSZ40835.1"/>
    <property type="molecule type" value="Genomic_DNA"/>
</dbReference>
<name>A0A336NEG0_BARGR</name>
<sequence length="163" mass="19194">MDRLDRKILHLLQENATLSVADIAKKVGLSTTPCWRRIQKLEEDGVIQRRVAVLSPEKVNAHVTVFVSIRTNTHSHEWFKRFSKIVQEFREVIEFYRMSGDIDYLLRVVVPNIEAYDLFYKKLISKIDIRDVSSSFAMEQIKYTTELPLNYIKLHDKTHEQNS</sequence>
<feature type="domain" description="HTH asnC-type" evidence="4">
    <location>
        <begin position="1"/>
        <end position="62"/>
    </location>
</feature>
<dbReference type="SUPFAM" id="SSF46785">
    <property type="entry name" value="Winged helix' DNA-binding domain"/>
    <property type="match status" value="1"/>
</dbReference>
<keyword evidence="1" id="KW-0805">Transcription regulation</keyword>
<dbReference type="PANTHER" id="PTHR30154:SF17">
    <property type="entry name" value="DNA-BINDING TRANSCRIPTIONAL ACTIVATOR DECR"/>
    <property type="match status" value="1"/>
</dbReference>
<dbReference type="GO" id="GO:0043565">
    <property type="term" value="F:sequence-specific DNA binding"/>
    <property type="evidence" value="ECO:0007669"/>
    <property type="project" value="InterPro"/>
</dbReference>
<dbReference type="Pfam" id="PF13412">
    <property type="entry name" value="HTH_24"/>
    <property type="match status" value="1"/>
</dbReference>
<dbReference type="GO" id="GO:0006355">
    <property type="term" value="P:regulation of DNA-templated transcription"/>
    <property type="evidence" value="ECO:0007669"/>
    <property type="project" value="UniProtKB-ARBA"/>
</dbReference>
<protein>
    <submittedName>
        <fullName evidence="5">Leucine-responsive regulatory protein</fullName>
    </submittedName>
</protein>
<evidence type="ECO:0000313" key="5">
    <source>
        <dbReference type="EMBL" id="SSZ40835.1"/>
    </source>
</evidence>
<dbReference type="InterPro" id="IPR019887">
    <property type="entry name" value="Tscrpt_reg_AsnC/Lrp_C"/>
</dbReference>
<dbReference type="InterPro" id="IPR036388">
    <property type="entry name" value="WH-like_DNA-bd_sf"/>
</dbReference>
<evidence type="ECO:0000313" key="6">
    <source>
        <dbReference type="Proteomes" id="UP000253846"/>
    </source>
</evidence>
<dbReference type="AlphaFoldDB" id="A0A336NEG0"/>
<evidence type="ECO:0000256" key="3">
    <source>
        <dbReference type="ARBA" id="ARBA00023163"/>
    </source>
</evidence>
<dbReference type="Gene3D" id="1.10.10.10">
    <property type="entry name" value="Winged helix-like DNA-binding domain superfamily/Winged helix DNA-binding domain"/>
    <property type="match status" value="1"/>
</dbReference>
<accession>A0A336NEG0</accession>
<dbReference type="InterPro" id="IPR019888">
    <property type="entry name" value="Tscrpt_reg_AsnC-like"/>
</dbReference>
<dbReference type="PROSITE" id="PS50956">
    <property type="entry name" value="HTH_ASNC_2"/>
    <property type="match status" value="1"/>
</dbReference>
<dbReference type="SMART" id="SM00344">
    <property type="entry name" value="HTH_ASNC"/>
    <property type="match status" value="1"/>
</dbReference>
<evidence type="ECO:0000256" key="1">
    <source>
        <dbReference type="ARBA" id="ARBA00023015"/>
    </source>
</evidence>
<dbReference type="PANTHER" id="PTHR30154">
    <property type="entry name" value="LEUCINE-RESPONSIVE REGULATORY PROTEIN"/>
    <property type="match status" value="1"/>
</dbReference>
<evidence type="ECO:0000259" key="4">
    <source>
        <dbReference type="PROSITE" id="PS50956"/>
    </source>
</evidence>
<dbReference type="PRINTS" id="PR00033">
    <property type="entry name" value="HTHASNC"/>
</dbReference>
<dbReference type="Proteomes" id="UP000253846">
    <property type="component" value="Unassembled WGS sequence"/>
</dbReference>
<gene>
    <name evidence="5" type="primary">lrp</name>
    <name evidence="5" type="ORF">NCTC12860_01995</name>
</gene>
<organism evidence="5 6">
    <name type="scientific">Bartonella grahamii</name>
    <dbReference type="NCBI Taxonomy" id="33045"/>
    <lineage>
        <taxon>Bacteria</taxon>
        <taxon>Pseudomonadati</taxon>
        <taxon>Pseudomonadota</taxon>
        <taxon>Alphaproteobacteria</taxon>
        <taxon>Hyphomicrobiales</taxon>
        <taxon>Bartonellaceae</taxon>
        <taxon>Bartonella</taxon>
    </lineage>
</organism>
<dbReference type="GO" id="GO:0005829">
    <property type="term" value="C:cytosol"/>
    <property type="evidence" value="ECO:0007669"/>
    <property type="project" value="TreeGrafter"/>
</dbReference>
<dbReference type="InterPro" id="IPR000485">
    <property type="entry name" value="AsnC-type_HTH_dom"/>
</dbReference>
<dbReference type="Gene3D" id="3.30.70.920">
    <property type="match status" value="1"/>
</dbReference>
<dbReference type="CDD" id="cd00090">
    <property type="entry name" value="HTH_ARSR"/>
    <property type="match status" value="1"/>
</dbReference>
<dbReference type="RefSeq" id="WP_015856433.1">
    <property type="nucleotide sequence ID" value="NZ_CACVBG010000003.1"/>
</dbReference>
<dbReference type="GO" id="GO:0043200">
    <property type="term" value="P:response to amino acid"/>
    <property type="evidence" value="ECO:0007669"/>
    <property type="project" value="TreeGrafter"/>
</dbReference>
<keyword evidence="2" id="KW-0238">DNA-binding</keyword>